<accession>A0A8B9UE20</accession>
<dbReference type="PROSITE" id="PS51233">
    <property type="entry name" value="VWFD"/>
    <property type="match status" value="1"/>
</dbReference>
<evidence type="ECO:0000256" key="3">
    <source>
        <dbReference type="ARBA" id="ARBA00022729"/>
    </source>
</evidence>
<dbReference type="Pfam" id="PF01826">
    <property type="entry name" value="TIL"/>
    <property type="match status" value="1"/>
</dbReference>
<dbReference type="InterPro" id="IPR001007">
    <property type="entry name" value="VWF_dom"/>
</dbReference>
<sequence length="589" mass="65861">MNGGAVLPLPLPRFVSPSLPPCYILLISGIRQYFLIFVSLSGSVAKCENEGEILQIPFITDNPCIMCVCLNKEVTCKREKCPMLSKECALVIKQRGACCERCKDCSFGGKTYNSSMKWHLPNNPCITYQCQEGVIIQSEVQCVVHCKNPSKVAGMCCPMCPGCIFEGRHYNEGEEFRPEGNKCTKCSCIGGRTQCIQEVCPILSCPQHLSHIPAGQCCPKCLGQRKVFDLPFGSCLFHSNVYDNGSSFIYDNCTMCTCKDSTVICKKRCLLPGECNKSKDHCCKECISYIFPDAEKVCKFGNKIFQVLVKNDARRTRSFSWTKSVDLVLGRSTISLQQHLTVKWNGTRISLPCETPQFQIDLDGYLLKVTTKAGLEISWDGDSFVEVMAAPHLKGKLCGLCGNYNGHKRDDLIGGDGNFKFDVDDFAESWRVESNEFCNRPQRKPVPELCHGTVRVKLRAHRECQKLKAWEFQGCHSTVDYTTFYRSCVTDMCECPVHKNCYCESFLAYARACQREGLKVQWVPEQHCAATQCKHGAVYDTCGPGCVKTCDNWNEIGPCNKPCVAGCHCPANLVLHKGRCIKPVLCPQR</sequence>
<dbReference type="Gene3D" id="2.10.70.10">
    <property type="entry name" value="Complement Module, domain 1"/>
    <property type="match status" value="1"/>
</dbReference>
<dbReference type="InterPro" id="IPR001846">
    <property type="entry name" value="VWF_type-D"/>
</dbReference>
<proteinExistence type="predicted"/>
<feature type="domain" description="VWFC" evidence="6">
    <location>
        <begin position="161"/>
        <end position="222"/>
    </location>
</feature>
<reference evidence="8" key="2">
    <citation type="submission" date="2025-09" db="UniProtKB">
        <authorList>
            <consortium name="Ensembl"/>
        </authorList>
    </citation>
    <scope>IDENTIFICATION</scope>
</reference>
<dbReference type="InterPro" id="IPR052424">
    <property type="entry name" value="Kielin_Chordin-BMP_Reg"/>
</dbReference>
<dbReference type="PROSITE" id="PS50184">
    <property type="entry name" value="VWFC_2"/>
    <property type="match status" value="1"/>
</dbReference>
<evidence type="ECO:0000256" key="1">
    <source>
        <dbReference type="ARBA" id="ARBA00004613"/>
    </source>
</evidence>
<dbReference type="Ensembl" id="ENSAZOT00000008722.1">
    <property type="protein sequence ID" value="ENSAZOP00000008187.1"/>
    <property type="gene ID" value="ENSAZOG00000004781.1"/>
</dbReference>
<dbReference type="Pfam" id="PF08742">
    <property type="entry name" value="C8"/>
    <property type="match status" value="1"/>
</dbReference>
<evidence type="ECO:0000256" key="5">
    <source>
        <dbReference type="ARBA" id="ARBA00023157"/>
    </source>
</evidence>
<dbReference type="PANTHER" id="PTHR46698">
    <property type="entry name" value="CROSSVEINLESS 2"/>
    <property type="match status" value="1"/>
</dbReference>
<dbReference type="SMART" id="SM00216">
    <property type="entry name" value="VWD"/>
    <property type="match status" value="1"/>
</dbReference>
<dbReference type="FunFam" id="2.10.25.10:FF:000236">
    <property type="entry name" value="BMP-binding endothelial regulator protein-like"/>
    <property type="match status" value="1"/>
</dbReference>
<dbReference type="InterPro" id="IPR002919">
    <property type="entry name" value="TIL_dom"/>
</dbReference>
<dbReference type="AlphaFoldDB" id="A0A8B9UE20"/>
<evidence type="ECO:0000256" key="4">
    <source>
        <dbReference type="ARBA" id="ARBA00022737"/>
    </source>
</evidence>
<dbReference type="SMART" id="SM00832">
    <property type="entry name" value="C8"/>
    <property type="match status" value="1"/>
</dbReference>
<evidence type="ECO:0000313" key="9">
    <source>
        <dbReference type="Proteomes" id="UP000694549"/>
    </source>
</evidence>
<reference evidence="8" key="1">
    <citation type="submission" date="2025-08" db="UniProtKB">
        <authorList>
            <consortium name="Ensembl"/>
        </authorList>
    </citation>
    <scope>IDENTIFICATION</scope>
</reference>
<dbReference type="Gene3D" id="2.10.25.10">
    <property type="entry name" value="Laminin"/>
    <property type="match status" value="1"/>
</dbReference>
<keyword evidence="3" id="KW-0732">Signal</keyword>
<dbReference type="InterPro" id="IPR036084">
    <property type="entry name" value="Ser_inhib-like_sf"/>
</dbReference>
<protein>
    <submittedName>
        <fullName evidence="8">BMP binding endothelial regulator</fullName>
    </submittedName>
</protein>
<evidence type="ECO:0000259" key="6">
    <source>
        <dbReference type="PROSITE" id="PS50184"/>
    </source>
</evidence>
<keyword evidence="4" id="KW-0677">Repeat</keyword>
<dbReference type="InterPro" id="IPR014853">
    <property type="entry name" value="VWF/SSPO/ZAN-like_Cys-rich_dom"/>
</dbReference>
<dbReference type="Gene3D" id="6.20.200.20">
    <property type="match status" value="3"/>
</dbReference>
<comment type="subcellular location">
    <subcellularLocation>
        <location evidence="1">Secreted</location>
    </subcellularLocation>
</comment>
<dbReference type="Pfam" id="PF00094">
    <property type="entry name" value="VWD"/>
    <property type="match status" value="1"/>
</dbReference>
<evidence type="ECO:0000256" key="2">
    <source>
        <dbReference type="ARBA" id="ARBA00022525"/>
    </source>
</evidence>
<feature type="domain" description="VWFD" evidence="7">
    <location>
        <begin position="267"/>
        <end position="439"/>
    </location>
</feature>
<evidence type="ECO:0000259" key="7">
    <source>
        <dbReference type="PROSITE" id="PS51233"/>
    </source>
</evidence>
<dbReference type="SUPFAM" id="SSF57603">
    <property type="entry name" value="FnI-like domain"/>
    <property type="match status" value="4"/>
</dbReference>
<dbReference type="FunFam" id="2.10.70.10:FF:000034">
    <property type="entry name" value="BMP-binding endothelial regulator protein"/>
    <property type="match status" value="1"/>
</dbReference>
<dbReference type="Pfam" id="PF00093">
    <property type="entry name" value="VWC"/>
    <property type="match status" value="1"/>
</dbReference>
<keyword evidence="5" id="KW-1015">Disulfide bond</keyword>
<dbReference type="PANTHER" id="PTHR46698:SF4">
    <property type="entry name" value="CROSSVEINLESS 2"/>
    <property type="match status" value="1"/>
</dbReference>
<dbReference type="GO" id="GO:0005576">
    <property type="term" value="C:extracellular region"/>
    <property type="evidence" value="ECO:0007669"/>
    <property type="project" value="UniProtKB-SubCell"/>
</dbReference>
<keyword evidence="9" id="KW-1185">Reference proteome</keyword>
<name>A0A8B9UE20_9AVES</name>
<evidence type="ECO:0000313" key="8">
    <source>
        <dbReference type="Ensembl" id="ENSAZOP00000008187.1"/>
    </source>
</evidence>
<dbReference type="SUPFAM" id="SSF57567">
    <property type="entry name" value="Serine protease inhibitors"/>
    <property type="match status" value="1"/>
</dbReference>
<dbReference type="SMART" id="SM00214">
    <property type="entry name" value="VWC"/>
    <property type="match status" value="4"/>
</dbReference>
<organism evidence="8 9">
    <name type="scientific">Anas zonorhyncha</name>
    <name type="common">Eastern spot-billed duck</name>
    <dbReference type="NCBI Taxonomy" id="75864"/>
    <lineage>
        <taxon>Eukaryota</taxon>
        <taxon>Metazoa</taxon>
        <taxon>Chordata</taxon>
        <taxon>Craniata</taxon>
        <taxon>Vertebrata</taxon>
        <taxon>Euteleostomi</taxon>
        <taxon>Archelosauria</taxon>
        <taxon>Archosauria</taxon>
        <taxon>Dinosauria</taxon>
        <taxon>Saurischia</taxon>
        <taxon>Theropoda</taxon>
        <taxon>Coelurosauria</taxon>
        <taxon>Aves</taxon>
        <taxon>Neognathae</taxon>
        <taxon>Galloanserae</taxon>
        <taxon>Anseriformes</taxon>
        <taxon>Anatidae</taxon>
        <taxon>Anatinae</taxon>
        <taxon>Anas</taxon>
    </lineage>
</organism>
<dbReference type="PROSITE" id="PS01208">
    <property type="entry name" value="VWFC_1"/>
    <property type="match status" value="1"/>
</dbReference>
<keyword evidence="2" id="KW-0964">Secreted</keyword>
<dbReference type="Proteomes" id="UP000694549">
    <property type="component" value="Unplaced"/>
</dbReference>
<dbReference type="CDD" id="cd19941">
    <property type="entry name" value="TIL"/>
    <property type="match status" value="1"/>
</dbReference>